<evidence type="ECO:0000256" key="3">
    <source>
        <dbReference type="SAM" id="Phobius"/>
    </source>
</evidence>
<dbReference type="STRING" id="13370.A0A448YSR7"/>
<keyword evidence="3" id="KW-1133">Transmembrane helix</keyword>
<dbReference type="GO" id="GO:0036503">
    <property type="term" value="P:ERAD pathway"/>
    <property type="evidence" value="ECO:0007669"/>
    <property type="project" value="TreeGrafter"/>
</dbReference>
<feature type="region of interest" description="Disordered" evidence="2">
    <location>
        <begin position="828"/>
        <end position="852"/>
    </location>
</feature>
<evidence type="ECO:0000313" key="6">
    <source>
        <dbReference type="Proteomes" id="UP000290900"/>
    </source>
</evidence>
<dbReference type="AlphaFoldDB" id="A0A448YSR7"/>
<dbReference type="SUPFAM" id="SSF81901">
    <property type="entry name" value="HCP-like"/>
    <property type="match status" value="2"/>
</dbReference>
<evidence type="ECO:0000256" key="4">
    <source>
        <dbReference type="SAM" id="SignalP"/>
    </source>
</evidence>
<keyword evidence="4" id="KW-0732">Signal</keyword>
<accession>A0A448YSR7</accession>
<dbReference type="PANTHER" id="PTHR11102:SF147">
    <property type="entry name" value="SEL1L ADAPTOR SUBUNIT OF ERAD E3 UBIQUITIN LIGASE"/>
    <property type="match status" value="1"/>
</dbReference>
<dbReference type="GO" id="GO:0005789">
    <property type="term" value="C:endoplasmic reticulum membrane"/>
    <property type="evidence" value="ECO:0007669"/>
    <property type="project" value="TreeGrafter"/>
</dbReference>
<evidence type="ECO:0000313" key="5">
    <source>
        <dbReference type="EMBL" id="VEU23951.1"/>
    </source>
</evidence>
<dbReference type="EMBL" id="CAACVR010000067">
    <property type="protein sequence ID" value="VEU23951.1"/>
    <property type="molecule type" value="Genomic_DNA"/>
</dbReference>
<keyword evidence="3" id="KW-0812">Transmembrane</keyword>
<dbReference type="PANTHER" id="PTHR11102">
    <property type="entry name" value="SEL-1-LIKE PROTEIN"/>
    <property type="match status" value="1"/>
</dbReference>
<dbReference type="Pfam" id="PF08238">
    <property type="entry name" value="Sel1"/>
    <property type="match status" value="6"/>
</dbReference>
<name>A0A448YSR7_BRENA</name>
<feature type="transmembrane region" description="Helical" evidence="3">
    <location>
        <begin position="804"/>
        <end position="822"/>
    </location>
</feature>
<dbReference type="OrthoDB" id="27934at2759"/>
<dbReference type="InParanoid" id="A0A448YSR7"/>
<dbReference type="InterPro" id="IPR011990">
    <property type="entry name" value="TPR-like_helical_dom_sf"/>
</dbReference>
<feature type="signal peptide" evidence="4">
    <location>
        <begin position="1"/>
        <end position="17"/>
    </location>
</feature>
<dbReference type="InterPro" id="IPR050767">
    <property type="entry name" value="Sel1_AlgK"/>
</dbReference>
<gene>
    <name evidence="5" type="ORF">BRENAR_LOCUS4680</name>
</gene>
<comment type="similarity">
    <text evidence="1">Belongs to the sel-1 family.</text>
</comment>
<feature type="compositionally biased region" description="Low complexity" evidence="2">
    <location>
        <begin position="838"/>
        <end position="847"/>
    </location>
</feature>
<keyword evidence="6" id="KW-1185">Reference proteome</keyword>
<sequence>MRLSVFTTLSCLSTALCQLVSTNGTDFWTYDHCVSILRNETSATEQRQPGVNSIDYSAAHIGSSDISSPQPSRKQWDQSGFELSFTLDYYPEFERQKRDAEYDLLTLSQKHALHSLEFLADRRDDFDSSYLLGQLYLYGNFSVPRNPDKALHYLELATKVTGPAEKFSNAHYLLAFLYSTGLFGEIEQNQGKALLHYTIAADLGHVRAAMCLAYRYYSGFSVEKDEDIALYYYMRVARYCRSFYGAESGGSFLNLGSTNDSRVNDALMFLSPNLESYSVRLSDFNDGLYGAGVSEAVPSVRRQSSFDDDGLDGSLFDDMDADPSEVYLAELYRTYYRHYHGGYFSPVERNYTVAIASARYCAREGFKLPSVKYYRQYDKAERTVEVELTGRCAAAVGHMYLRGEGTPQNFTTARAWLQRASELVQDPQLSADLGLIYQFGLGLDKPNLEKATSIYRSSFNTPAISYQRGRLMMSQNDPLGWRLVSLAAYEHYLPALYAVIQSYEEGNPMGIHRSVALDDAKAFCELFEPAVSDLRWAFSRVAKGDASSAILAYAMAAEAGYETAQGTVGYLLYPPTGYLEQPPRVPLSRFRAALNFYRGSARQGNIDSMVYLGDLYWSGLPNTTVADTNTTFIISPDPEKAVGVYREASNRRSHQASFNLGRAYETGQGVPRDLHLAKRYYDKALAIKPDAYIPVELALLRLKIKTWWFRLMGFESAGSSQEQEGLPRRTWHELLHLYDRLRQRQMSSEINVSIPGVIQAGNNEAADEIRENVNNVPGEAENEEDNNGLSFEFQTEGNLGIEDMIFMGIFLSLLFYTMYARWRAARRRRDNGEEGNEGENANAQNGDAVERPPPIQFNFMVIPL</sequence>
<reference evidence="5 6" key="1">
    <citation type="submission" date="2018-12" db="EMBL/GenBank/DDBJ databases">
        <authorList>
            <person name="Tiukova I."/>
            <person name="Dainat J."/>
        </authorList>
    </citation>
    <scope>NUCLEOTIDE SEQUENCE [LARGE SCALE GENOMIC DNA]</scope>
</reference>
<dbReference type="FunCoup" id="A0A448YSR7">
    <property type="interactions" value="305"/>
</dbReference>
<proteinExistence type="inferred from homology"/>
<dbReference type="InterPro" id="IPR006597">
    <property type="entry name" value="Sel1-like"/>
</dbReference>
<protein>
    <submittedName>
        <fullName evidence="5">DEKNAAC105203</fullName>
    </submittedName>
</protein>
<evidence type="ECO:0000256" key="2">
    <source>
        <dbReference type="SAM" id="MobiDB-lite"/>
    </source>
</evidence>
<dbReference type="Proteomes" id="UP000290900">
    <property type="component" value="Unassembled WGS sequence"/>
</dbReference>
<keyword evidence="3" id="KW-0472">Membrane</keyword>
<feature type="chain" id="PRO_5019461392" evidence="4">
    <location>
        <begin position="18"/>
        <end position="864"/>
    </location>
</feature>
<organism evidence="5 6">
    <name type="scientific">Brettanomyces naardenensis</name>
    <name type="common">Yeast</name>
    <dbReference type="NCBI Taxonomy" id="13370"/>
    <lineage>
        <taxon>Eukaryota</taxon>
        <taxon>Fungi</taxon>
        <taxon>Dikarya</taxon>
        <taxon>Ascomycota</taxon>
        <taxon>Saccharomycotina</taxon>
        <taxon>Pichiomycetes</taxon>
        <taxon>Pichiales</taxon>
        <taxon>Pichiaceae</taxon>
        <taxon>Brettanomyces</taxon>
    </lineage>
</organism>
<evidence type="ECO:0000256" key="1">
    <source>
        <dbReference type="ARBA" id="ARBA00038101"/>
    </source>
</evidence>
<dbReference type="Gene3D" id="1.25.40.10">
    <property type="entry name" value="Tetratricopeptide repeat domain"/>
    <property type="match status" value="2"/>
</dbReference>
<dbReference type="SMART" id="SM00671">
    <property type="entry name" value="SEL1"/>
    <property type="match status" value="7"/>
</dbReference>